<keyword evidence="1" id="KW-0812">Transmembrane</keyword>
<name>A0A0A9CNR2_ARUDO</name>
<dbReference type="AlphaFoldDB" id="A0A0A9CNR2"/>
<accession>A0A0A9CNR2</accession>
<evidence type="ECO:0000256" key="1">
    <source>
        <dbReference type="SAM" id="Phobius"/>
    </source>
</evidence>
<keyword evidence="1" id="KW-0472">Membrane</keyword>
<sequence>MYLFPANHLAFAWQHVWLACHWSCFSIALSWISHQAFCHHHSCS</sequence>
<organism evidence="2">
    <name type="scientific">Arundo donax</name>
    <name type="common">Giant reed</name>
    <name type="synonym">Donax arundinaceus</name>
    <dbReference type="NCBI Taxonomy" id="35708"/>
    <lineage>
        <taxon>Eukaryota</taxon>
        <taxon>Viridiplantae</taxon>
        <taxon>Streptophyta</taxon>
        <taxon>Embryophyta</taxon>
        <taxon>Tracheophyta</taxon>
        <taxon>Spermatophyta</taxon>
        <taxon>Magnoliopsida</taxon>
        <taxon>Liliopsida</taxon>
        <taxon>Poales</taxon>
        <taxon>Poaceae</taxon>
        <taxon>PACMAD clade</taxon>
        <taxon>Arundinoideae</taxon>
        <taxon>Arundineae</taxon>
        <taxon>Arundo</taxon>
    </lineage>
</organism>
<reference evidence="2" key="2">
    <citation type="journal article" date="2015" name="Data Brief">
        <title>Shoot transcriptome of the giant reed, Arundo donax.</title>
        <authorList>
            <person name="Barrero R.A."/>
            <person name="Guerrero F.D."/>
            <person name="Moolhuijzen P."/>
            <person name="Goolsby J.A."/>
            <person name="Tidwell J."/>
            <person name="Bellgard S.E."/>
            <person name="Bellgard M.I."/>
        </authorList>
    </citation>
    <scope>NUCLEOTIDE SEQUENCE</scope>
    <source>
        <tissue evidence="2">Shoot tissue taken approximately 20 cm above the soil surface</tissue>
    </source>
</reference>
<protein>
    <submittedName>
        <fullName evidence="2">Uncharacterized protein</fullName>
    </submittedName>
</protein>
<dbReference type="EMBL" id="GBRH01222855">
    <property type="protein sequence ID" value="JAD75040.1"/>
    <property type="molecule type" value="Transcribed_RNA"/>
</dbReference>
<proteinExistence type="predicted"/>
<reference evidence="2" key="1">
    <citation type="submission" date="2014-09" db="EMBL/GenBank/DDBJ databases">
        <authorList>
            <person name="Magalhaes I.L.F."/>
            <person name="Oliveira U."/>
            <person name="Santos F.R."/>
            <person name="Vidigal T.H.D.A."/>
            <person name="Brescovit A.D."/>
            <person name="Santos A.J."/>
        </authorList>
    </citation>
    <scope>NUCLEOTIDE SEQUENCE</scope>
    <source>
        <tissue evidence="2">Shoot tissue taken approximately 20 cm above the soil surface</tissue>
    </source>
</reference>
<feature type="transmembrane region" description="Helical" evidence="1">
    <location>
        <begin position="12"/>
        <end position="32"/>
    </location>
</feature>
<keyword evidence="1" id="KW-1133">Transmembrane helix</keyword>
<evidence type="ECO:0000313" key="2">
    <source>
        <dbReference type="EMBL" id="JAD75040.1"/>
    </source>
</evidence>